<dbReference type="PANTHER" id="PTHR35534:SF1">
    <property type="entry name" value="LARGE RIBOSOMAL SUBUNIT PROTEIN BL32"/>
    <property type="match status" value="1"/>
</dbReference>
<reference evidence="6" key="2">
    <citation type="journal article" date="2021" name="PeerJ">
        <title>Extensive microbial diversity within the chicken gut microbiome revealed by metagenomics and culture.</title>
        <authorList>
            <person name="Gilroy R."/>
            <person name="Ravi A."/>
            <person name="Getino M."/>
            <person name="Pursley I."/>
            <person name="Horton D.L."/>
            <person name="Alikhan N.F."/>
            <person name="Baker D."/>
            <person name="Gharbi K."/>
            <person name="Hall N."/>
            <person name="Watson M."/>
            <person name="Adriaenssens E.M."/>
            <person name="Foster-Nyarko E."/>
            <person name="Jarju S."/>
            <person name="Secka A."/>
            <person name="Antonio M."/>
            <person name="Oren A."/>
            <person name="Chaudhuri R.R."/>
            <person name="La Ragione R."/>
            <person name="Hildebrand F."/>
            <person name="Pallen M.J."/>
        </authorList>
    </citation>
    <scope>NUCLEOTIDE SEQUENCE</scope>
    <source>
        <strain evidence="6">ChiHile30-977</strain>
    </source>
</reference>
<keyword evidence="3 5" id="KW-0687">Ribonucleoprotein</keyword>
<dbReference type="Pfam" id="PF01783">
    <property type="entry name" value="Ribosomal_L32p"/>
    <property type="match status" value="1"/>
</dbReference>
<dbReference type="GO" id="GO:0015934">
    <property type="term" value="C:large ribosomal subunit"/>
    <property type="evidence" value="ECO:0007669"/>
    <property type="project" value="InterPro"/>
</dbReference>
<gene>
    <name evidence="5 6" type="primary">rpmF</name>
    <name evidence="6" type="ORF">IAA66_01225</name>
</gene>
<evidence type="ECO:0000313" key="7">
    <source>
        <dbReference type="Proteomes" id="UP000886819"/>
    </source>
</evidence>
<evidence type="ECO:0000256" key="1">
    <source>
        <dbReference type="ARBA" id="ARBA00008560"/>
    </source>
</evidence>
<dbReference type="SUPFAM" id="SSF57829">
    <property type="entry name" value="Zn-binding ribosomal proteins"/>
    <property type="match status" value="1"/>
</dbReference>
<organism evidence="6 7">
    <name type="scientific">Candidatus Avichristensenella intestinipullorum</name>
    <dbReference type="NCBI Taxonomy" id="2840693"/>
    <lineage>
        <taxon>Bacteria</taxon>
        <taxon>Bacillati</taxon>
        <taxon>Bacillota</taxon>
        <taxon>Clostridia</taxon>
        <taxon>Candidatus Avichristensenella</taxon>
    </lineage>
</organism>
<dbReference type="AlphaFoldDB" id="A0A9D0YU73"/>
<protein>
    <recommendedName>
        <fullName evidence="4 5">Large ribosomal subunit protein bL32</fullName>
    </recommendedName>
</protein>
<dbReference type="InterPro" id="IPR002677">
    <property type="entry name" value="Ribosomal_bL32"/>
</dbReference>
<evidence type="ECO:0000256" key="4">
    <source>
        <dbReference type="ARBA" id="ARBA00035178"/>
    </source>
</evidence>
<comment type="similarity">
    <text evidence="1 5">Belongs to the bacterial ribosomal protein bL32 family.</text>
</comment>
<proteinExistence type="inferred from homology"/>
<sequence>MALPKGKISKARKHSRQANWKISAPSIVKCPRCQKMKLSHRVCKHCGYYDGRDVLGISEENSKKKDA</sequence>
<dbReference type="InterPro" id="IPR044957">
    <property type="entry name" value="Ribosomal_bL32_bact"/>
</dbReference>
<comment type="caution">
    <text evidence="6">The sequence shown here is derived from an EMBL/GenBank/DDBJ whole genome shotgun (WGS) entry which is preliminary data.</text>
</comment>
<dbReference type="GO" id="GO:0006412">
    <property type="term" value="P:translation"/>
    <property type="evidence" value="ECO:0007669"/>
    <property type="project" value="UniProtKB-UniRule"/>
</dbReference>
<evidence type="ECO:0000256" key="3">
    <source>
        <dbReference type="ARBA" id="ARBA00023274"/>
    </source>
</evidence>
<dbReference type="PANTHER" id="PTHR35534">
    <property type="entry name" value="50S RIBOSOMAL PROTEIN L32"/>
    <property type="match status" value="1"/>
</dbReference>
<reference evidence="6" key="1">
    <citation type="submission" date="2020-10" db="EMBL/GenBank/DDBJ databases">
        <authorList>
            <person name="Gilroy R."/>
        </authorList>
    </citation>
    <scope>NUCLEOTIDE SEQUENCE</scope>
    <source>
        <strain evidence="6">ChiHile30-977</strain>
    </source>
</reference>
<dbReference type="Proteomes" id="UP000886819">
    <property type="component" value="Unassembled WGS sequence"/>
</dbReference>
<evidence type="ECO:0000313" key="6">
    <source>
        <dbReference type="EMBL" id="HIQ62192.1"/>
    </source>
</evidence>
<keyword evidence="2 5" id="KW-0689">Ribosomal protein</keyword>
<dbReference type="GO" id="GO:0003735">
    <property type="term" value="F:structural constituent of ribosome"/>
    <property type="evidence" value="ECO:0007669"/>
    <property type="project" value="InterPro"/>
</dbReference>
<evidence type="ECO:0000256" key="5">
    <source>
        <dbReference type="HAMAP-Rule" id="MF_00340"/>
    </source>
</evidence>
<name>A0A9D0YU73_9FIRM</name>
<accession>A0A9D0YU73</accession>
<dbReference type="InterPro" id="IPR011332">
    <property type="entry name" value="Ribosomal_zn-bd"/>
</dbReference>
<dbReference type="HAMAP" id="MF_00340">
    <property type="entry name" value="Ribosomal_bL32"/>
    <property type="match status" value="1"/>
</dbReference>
<dbReference type="NCBIfam" id="TIGR01031">
    <property type="entry name" value="rpmF_bact"/>
    <property type="match status" value="1"/>
</dbReference>
<evidence type="ECO:0000256" key="2">
    <source>
        <dbReference type="ARBA" id="ARBA00022980"/>
    </source>
</evidence>
<dbReference type="EMBL" id="DVFI01000014">
    <property type="protein sequence ID" value="HIQ62192.1"/>
    <property type="molecule type" value="Genomic_DNA"/>
</dbReference>